<dbReference type="InterPro" id="IPR053001">
    <property type="entry name" value="MNNG_permease-like"/>
</dbReference>
<evidence type="ECO:0000259" key="2">
    <source>
        <dbReference type="Pfam" id="PF12051"/>
    </source>
</evidence>
<organism evidence="3 4">
    <name type="scientific">Penicillium frequentans</name>
    <dbReference type="NCBI Taxonomy" id="3151616"/>
    <lineage>
        <taxon>Eukaryota</taxon>
        <taxon>Fungi</taxon>
        <taxon>Dikarya</taxon>
        <taxon>Ascomycota</taxon>
        <taxon>Pezizomycotina</taxon>
        <taxon>Eurotiomycetes</taxon>
        <taxon>Eurotiomycetidae</taxon>
        <taxon>Eurotiales</taxon>
        <taxon>Aspergillaceae</taxon>
        <taxon>Penicillium</taxon>
    </lineage>
</organism>
<dbReference type="PANTHER" id="PTHR34814">
    <property type="entry name" value="NITROSOGUANIDINE RESISTANCE PROTEIN SNG1"/>
    <property type="match status" value="1"/>
</dbReference>
<dbReference type="AlphaFoldDB" id="A0AAD6CRQ7"/>
<accession>A0AAD6CRQ7</accession>
<feature type="transmembrane region" description="Helical" evidence="1">
    <location>
        <begin position="32"/>
        <end position="54"/>
    </location>
</feature>
<sequence length="465" mass="51956">MTLSRSELEDNELEELVIPIWHKDLEGLRSHVLLRWSLTAGFILGALSLFSGVLSRTEDNLSALTIWIVDFDSAIAPYDSFEPFVGPMITEIIMDDFPSANQSPSMVQYTPHSFQNDSMAIRRAVYEQHVYAAVIINANATTTLQAAVTSGNDSYDPLGIAQVVYNSARDENTYFYYIIPALSQLQTTIVQKFGPRWIEVILSNKSLDNSLIPAQAINPAIGFTEIDLRPFSPAVATPSVSIGLIYLIIIAYFAFPFLMPIHNRLNNKRQGRSVKPSHLLLWRLMSNFVAYFVLSFFYSLVPLAFGIPFSNSRGFETNVVSNGNAYGKGSFVVYWMLNWVGMTALGLPSENMAMIMGAPWSALWLTFWVISNVCTGFYPLYLAPGFYKWGYIWPLHRSKFSRTGHVHDCITYDVVEASRTILFGTYSRIGVDFGVLFGWVGVSILLFPLAAAIPGWKAAASKCKV</sequence>
<dbReference type="Pfam" id="PF12051">
    <property type="entry name" value="DUF3533"/>
    <property type="match status" value="1"/>
</dbReference>
<proteinExistence type="predicted"/>
<dbReference type="EMBL" id="JAQIZZ010000007">
    <property type="protein sequence ID" value="KAJ5533467.1"/>
    <property type="molecule type" value="Genomic_DNA"/>
</dbReference>
<feature type="transmembrane region" description="Helical" evidence="1">
    <location>
        <begin position="240"/>
        <end position="259"/>
    </location>
</feature>
<keyword evidence="1" id="KW-0812">Transmembrane</keyword>
<gene>
    <name evidence="3" type="ORF">N7494_010019</name>
</gene>
<dbReference type="PANTHER" id="PTHR34814:SF1">
    <property type="entry name" value="NITROSOGUANIDINE RESISTANCE PROTEIN SNG1"/>
    <property type="match status" value="1"/>
</dbReference>
<evidence type="ECO:0000313" key="3">
    <source>
        <dbReference type="EMBL" id="KAJ5533467.1"/>
    </source>
</evidence>
<protein>
    <recommendedName>
        <fullName evidence="2">DUF3533 domain-containing protein</fullName>
    </recommendedName>
</protein>
<reference evidence="3 4" key="1">
    <citation type="journal article" date="2023" name="IMA Fungus">
        <title>Comparative genomic study of the Penicillium genus elucidates a diverse pangenome and 15 lateral gene transfer events.</title>
        <authorList>
            <person name="Petersen C."/>
            <person name="Sorensen T."/>
            <person name="Nielsen M.R."/>
            <person name="Sondergaard T.E."/>
            <person name="Sorensen J.L."/>
            <person name="Fitzpatrick D.A."/>
            <person name="Frisvad J.C."/>
            <person name="Nielsen K.L."/>
        </authorList>
    </citation>
    <scope>NUCLEOTIDE SEQUENCE [LARGE SCALE GENOMIC DNA]</scope>
    <source>
        <strain evidence="3 4">IBT 35679</strain>
    </source>
</reference>
<keyword evidence="1" id="KW-0472">Membrane</keyword>
<evidence type="ECO:0000313" key="4">
    <source>
        <dbReference type="Proteomes" id="UP001220324"/>
    </source>
</evidence>
<dbReference type="GO" id="GO:0016020">
    <property type="term" value="C:membrane"/>
    <property type="evidence" value="ECO:0007669"/>
    <property type="project" value="TreeGrafter"/>
</dbReference>
<evidence type="ECO:0000256" key="1">
    <source>
        <dbReference type="SAM" id="Phobius"/>
    </source>
</evidence>
<dbReference type="InterPro" id="IPR022703">
    <property type="entry name" value="DUF3533"/>
</dbReference>
<feature type="transmembrane region" description="Helical" evidence="1">
    <location>
        <begin position="436"/>
        <end position="456"/>
    </location>
</feature>
<feature type="transmembrane region" description="Helical" evidence="1">
    <location>
        <begin position="360"/>
        <end position="381"/>
    </location>
</feature>
<name>A0AAD6CRQ7_9EURO</name>
<dbReference type="Proteomes" id="UP001220324">
    <property type="component" value="Unassembled WGS sequence"/>
</dbReference>
<keyword evidence="1" id="KW-1133">Transmembrane helix</keyword>
<feature type="transmembrane region" description="Helical" evidence="1">
    <location>
        <begin position="280"/>
        <end position="305"/>
    </location>
</feature>
<feature type="transmembrane region" description="Helical" evidence="1">
    <location>
        <begin position="325"/>
        <end position="348"/>
    </location>
</feature>
<comment type="caution">
    <text evidence="3">The sequence shown here is derived from an EMBL/GenBank/DDBJ whole genome shotgun (WGS) entry which is preliminary data.</text>
</comment>
<keyword evidence="4" id="KW-1185">Reference proteome</keyword>
<feature type="domain" description="DUF3533" evidence="2">
    <location>
        <begin position="40"/>
        <end position="444"/>
    </location>
</feature>